<dbReference type="AlphaFoldDB" id="A0A5D3YHZ3"/>
<dbReference type="Proteomes" id="UP000324595">
    <property type="component" value="Unassembled WGS sequence"/>
</dbReference>
<gene>
    <name evidence="1" type="ORF">LX73_2217</name>
</gene>
<reference evidence="1 2" key="1">
    <citation type="submission" date="2019-07" db="EMBL/GenBank/DDBJ databases">
        <title>Genomic Encyclopedia of Archaeal and Bacterial Type Strains, Phase II (KMG-II): from individual species to whole genera.</title>
        <authorList>
            <person name="Goeker M."/>
        </authorList>
    </citation>
    <scope>NUCLEOTIDE SEQUENCE [LARGE SCALE GENOMIC DNA]</scope>
    <source>
        <strain evidence="1 2">DSM 21935</strain>
    </source>
</reference>
<evidence type="ECO:0000313" key="1">
    <source>
        <dbReference type="EMBL" id="TYP91974.1"/>
    </source>
</evidence>
<comment type="caution">
    <text evidence="1">The sequence shown here is derived from an EMBL/GenBank/DDBJ whole genome shotgun (WGS) entry which is preliminary data.</text>
</comment>
<name>A0A5D3YHZ3_9BACT</name>
<dbReference type="InterPro" id="IPR029756">
    <property type="entry name" value="MTH1187/YkoF-like"/>
</dbReference>
<proteinExistence type="predicted"/>
<dbReference type="RefSeq" id="WP_148899547.1">
    <property type="nucleotide sequence ID" value="NZ_VNHY01000004.1"/>
</dbReference>
<dbReference type="SUPFAM" id="SSF89957">
    <property type="entry name" value="MTH1187/YkoF-like"/>
    <property type="match status" value="1"/>
</dbReference>
<accession>A0A5D3YHZ3</accession>
<evidence type="ECO:0000313" key="2">
    <source>
        <dbReference type="Proteomes" id="UP000324595"/>
    </source>
</evidence>
<keyword evidence="2" id="KW-1185">Reference proteome</keyword>
<organism evidence="1 2">
    <name type="scientific">Fodinibius salinus</name>
    <dbReference type="NCBI Taxonomy" id="860790"/>
    <lineage>
        <taxon>Bacteria</taxon>
        <taxon>Pseudomonadati</taxon>
        <taxon>Balneolota</taxon>
        <taxon>Balneolia</taxon>
        <taxon>Balneolales</taxon>
        <taxon>Balneolaceae</taxon>
        <taxon>Fodinibius</taxon>
    </lineage>
</organism>
<protein>
    <submittedName>
        <fullName evidence="1">YKOF-related Family</fullName>
    </submittedName>
</protein>
<sequence length="93" mass="10781">MITTAQFTYIPLRAADPRESIDYLLELVAQHDVEVDVNYLSTSVRGETEVVFELIREMYDTMTIEKEEFRFHVELLSPEAEEQDPIDIPSGDE</sequence>
<dbReference type="EMBL" id="VNHY01000004">
    <property type="protein sequence ID" value="TYP91974.1"/>
    <property type="molecule type" value="Genomic_DNA"/>
</dbReference>
<dbReference type="Gene3D" id="3.30.70.930">
    <property type="match status" value="1"/>
</dbReference>
<dbReference type="OrthoDB" id="1524838at2"/>